<evidence type="ECO:0000313" key="5">
    <source>
        <dbReference type="Proteomes" id="UP000315522"/>
    </source>
</evidence>
<evidence type="ECO:0000313" key="4">
    <source>
        <dbReference type="EMBL" id="TVY91421.1"/>
    </source>
</evidence>
<organism evidence="4 5">
    <name type="scientific">Lachnellula willkommii</name>
    <dbReference type="NCBI Taxonomy" id="215461"/>
    <lineage>
        <taxon>Eukaryota</taxon>
        <taxon>Fungi</taxon>
        <taxon>Dikarya</taxon>
        <taxon>Ascomycota</taxon>
        <taxon>Pezizomycotina</taxon>
        <taxon>Leotiomycetes</taxon>
        <taxon>Helotiales</taxon>
        <taxon>Lachnaceae</taxon>
        <taxon>Lachnellula</taxon>
    </lineage>
</organism>
<keyword evidence="5" id="KW-1185">Reference proteome</keyword>
<dbReference type="GO" id="GO:0003700">
    <property type="term" value="F:DNA-binding transcription factor activity"/>
    <property type="evidence" value="ECO:0007669"/>
    <property type="project" value="TreeGrafter"/>
</dbReference>
<evidence type="ECO:0000256" key="1">
    <source>
        <dbReference type="ARBA" id="ARBA00004123"/>
    </source>
</evidence>
<gene>
    <name evidence="4" type="ORF">LAWI1_G002066</name>
</gene>
<dbReference type="InterPro" id="IPR021858">
    <property type="entry name" value="Fun_TF"/>
</dbReference>
<reference evidence="4 5" key="1">
    <citation type="submission" date="2018-05" db="EMBL/GenBank/DDBJ databases">
        <title>Genome sequencing and assembly of the regulated plant pathogen Lachnellula willkommii and related sister species for the development of diagnostic species identification markers.</title>
        <authorList>
            <person name="Giroux E."/>
            <person name="Bilodeau G."/>
        </authorList>
    </citation>
    <scope>NUCLEOTIDE SEQUENCE [LARGE SCALE GENOMIC DNA]</scope>
    <source>
        <strain evidence="4 5">CBS 172.35</strain>
    </source>
</reference>
<dbReference type="GO" id="GO:0005634">
    <property type="term" value="C:nucleus"/>
    <property type="evidence" value="ECO:0007669"/>
    <property type="project" value="UniProtKB-SubCell"/>
</dbReference>
<dbReference type="EMBL" id="QGML01000551">
    <property type="protein sequence ID" value="TVY91421.1"/>
    <property type="molecule type" value="Genomic_DNA"/>
</dbReference>
<evidence type="ECO:0000256" key="2">
    <source>
        <dbReference type="ARBA" id="ARBA00023242"/>
    </source>
</evidence>
<dbReference type="AlphaFoldDB" id="A0A559MEM2"/>
<evidence type="ECO:0000256" key="3">
    <source>
        <dbReference type="SAM" id="MobiDB-lite"/>
    </source>
</evidence>
<accession>A0A559MEM2</accession>
<protein>
    <submittedName>
        <fullName evidence="4">Uncharacterized protein</fullName>
    </submittedName>
</protein>
<comment type="caution">
    <text evidence="4">The sequence shown here is derived from an EMBL/GenBank/DDBJ whole genome shotgun (WGS) entry which is preliminary data.</text>
</comment>
<dbReference type="PANTHER" id="PTHR37534">
    <property type="entry name" value="TRANSCRIPTIONAL ACTIVATOR PROTEIN UGA3"/>
    <property type="match status" value="1"/>
</dbReference>
<dbReference type="GO" id="GO:0045944">
    <property type="term" value="P:positive regulation of transcription by RNA polymerase II"/>
    <property type="evidence" value="ECO:0007669"/>
    <property type="project" value="TreeGrafter"/>
</dbReference>
<name>A0A559MEM2_9HELO</name>
<sequence>MHGQWYGFWKTSVTVYVRAFVAAEDDSTMVHDSPARSDDASVASGRRKKSLPAHDAPKMVGFASISYDSPGRRIVSREESSMGEQQDLAPLIAYQALVCCAQPNTSTAIHTRLWILLYQHKRIGSRRKAYPQSNGLYEIQKTCHTTDFKFDCGLRPELYGWSIISVLYVHTLAYINYVKLMEKDQSQVCHDLTLVDDISNGYRHIVLPISTTYESVMESVLAMAALYLDLNTPSTSVNYYAIALRHKQKALKGLRQDLATNGGAHTDHVLVSMLMLCLLDITDGCQTSWPQHLSAAAKILGDRSVSLQEPSLASFISKFFAVRDVMGRTACGARSKFKQIAWQQPHEIDNTIGCSYELMEIISSITDLTSYMTDVNQNIVTTQKLVEIETQLDNLIQTLPSSSSSVDSTETIFLSNTSKIIHVATKIYFYTALHSALPCTYLIRSLVSEQMSVIESMSYLRSAHLWSIFVTALYVSGDEERIFFLGQFDRLEAASAAIGPTQAAKAVLETVWKRRDLEVDAGKADDSGLSDWARLVRPLSDGLSLA</sequence>
<proteinExistence type="predicted"/>
<dbReference type="GO" id="GO:0000976">
    <property type="term" value="F:transcription cis-regulatory region binding"/>
    <property type="evidence" value="ECO:0007669"/>
    <property type="project" value="TreeGrafter"/>
</dbReference>
<dbReference type="Pfam" id="PF11951">
    <property type="entry name" value="Fungal_trans_2"/>
    <property type="match status" value="1"/>
</dbReference>
<dbReference type="Proteomes" id="UP000315522">
    <property type="component" value="Unassembled WGS sequence"/>
</dbReference>
<feature type="region of interest" description="Disordered" evidence="3">
    <location>
        <begin position="28"/>
        <end position="52"/>
    </location>
</feature>
<keyword evidence="2" id="KW-0539">Nucleus</keyword>
<dbReference type="PANTHER" id="PTHR37534:SF49">
    <property type="entry name" value="LYSINE BIOSYNTHESIS REGULATORY PROTEIN LYS14"/>
    <property type="match status" value="1"/>
</dbReference>
<comment type="subcellular location">
    <subcellularLocation>
        <location evidence="1">Nucleus</location>
    </subcellularLocation>
</comment>